<reference evidence="1" key="1">
    <citation type="submission" date="2021-02" db="EMBL/GenBank/DDBJ databases">
        <authorList>
            <person name="Nowell W R."/>
        </authorList>
    </citation>
    <scope>NUCLEOTIDE SEQUENCE</scope>
</reference>
<dbReference type="Proteomes" id="UP000663842">
    <property type="component" value="Unassembled WGS sequence"/>
</dbReference>
<name>A0A816VA61_9BILA</name>
<evidence type="ECO:0000313" key="2">
    <source>
        <dbReference type="EMBL" id="CAF3948767.1"/>
    </source>
</evidence>
<accession>A0A816VA61</accession>
<dbReference type="Proteomes" id="UP000663887">
    <property type="component" value="Unassembled WGS sequence"/>
</dbReference>
<protein>
    <submittedName>
        <fullName evidence="1">Uncharacterized protein</fullName>
    </submittedName>
</protein>
<proteinExistence type="predicted"/>
<evidence type="ECO:0000313" key="3">
    <source>
        <dbReference type="Proteomes" id="UP000663887"/>
    </source>
</evidence>
<dbReference type="EMBL" id="CAJOBF010001418">
    <property type="protein sequence ID" value="CAF3948767.1"/>
    <property type="molecule type" value="Genomic_DNA"/>
</dbReference>
<dbReference type="Gene3D" id="2.40.50.140">
    <property type="entry name" value="Nucleic acid-binding proteins"/>
    <property type="match status" value="1"/>
</dbReference>
<evidence type="ECO:0000313" key="1">
    <source>
        <dbReference type="EMBL" id="CAF2117474.1"/>
    </source>
</evidence>
<organism evidence="1 3">
    <name type="scientific">Rotaria magnacalcarata</name>
    <dbReference type="NCBI Taxonomy" id="392030"/>
    <lineage>
        <taxon>Eukaryota</taxon>
        <taxon>Metazoa</taxon>
        <taxon>Spiralia</taxon>
        <taxon>Gnathifera</taxon>
        <taxon>Rotifera</taxon>
        <taxon>Eurotatoria</taxon>
        <taxon>Bdelloidea</taxon>
        <taxon>Philodinida</taxon>
        <taxon>Philodinidae</taxon>
        <taxon>Rotaria</taxon>
    </lineage>
</organism>
<sequence>MAHTGRDSFVKDSVITDDDEPIMVSDERRVMVDNNDPTIIRSKNKVLIPVNNEPVLVETGVHGTIITVNRFKHYAFLKRNDKNQYKDIFAREASIINQSSQRKFFVSDKCKFDVIKTIKGLEAVNIQITERNIKSISQLPKIPKKQENNEEQMEMLKDVFKSTIAELFIETLKKNKARLVCHLLITTSI</sequence>
<dbReference type="EMBL" id="CAJNRG010009869">
    <property type="protein sequence ID" value="CAF2117474.1"/>
    <property type="molecule type" value="Genomic_DNA"/>
</dbReference>
<dbReference type="AlphaFoldDB" id="A0A816VA61"/>
<comment type="caution">
    <text evidence="1">The sequence shown here is derived from an EMBL/GenBank/DDBJ whole genome shotgun (WGS) entry which is preliminary data.</text>
</comment>
<gene>
    <name evidence="2" type="ORF">UXM345_LOCUS13208</name>
    <name evidence="1" type="ORF">XDN619_LOCUS21908</name>
</gene>
<dbReference type="InterPro" id="IPR012340">
    <property type="entry name" value="NA-bd_OB-fold"/>
</dbReference>